<feature type="non-terminal residue" evidence="1">
    <location>
        <position position="15"/>
    </location>
</feature>
<reference evidence="1 2" key="2">
    <citation type="journal article" date="2017" name="Front. Plant Sci.">
        <title>Gene Classification and Mining of Molecular Markers Useful in Red Clover (Trifolium pratense) Breeding.</title>
        <authorList>
            <person name="Istvanek J."/>
            <person name="Dluhosova J."/>
            <person name="Dluhos P."/>
            <person name="Patkova L."/>
            <person name="Nedelnik J."/>
            <person name="Repkova J."/>
        </authorList>
    </citation>
    <scope>NUCLEOTIDE SEQUENCE [LARGE SCALE GENOMIC DNA]</scope>
    <source>
        <strain evidence="2">cv. Tatra</strain>
        <tissue evidence="1">Young leaves</tissue>
    </source>
</reference>
<accession>A0A2K3KUH8</accession>
<protein>
    <submittedName>
        <fullName evidence="1">Uncharacterized protein</fullName>
    </submittedName>
</protein>
<dbReference type="EMBL" id="ASHM01260596">
    <property type="protein sequence ID" value="PNX69926.1"/>
    <property type="molecule type" value="Genomic_DNA"/>
</dbReference>
<dbReference type="Proteomes" id="UP000236291">
    <property type="component" value="Unassembled WGS sequence"/>
</dbReference>
<sequence>MQLLWMLRQDLSGTV</sequence>
<organism evidence="1 2">
    <name type="scientific">Trifolium pratense</name>
    <name type="common">Red clover</name>
    <dbReference type="NCBI Taxonomy" id="57577"/>
    <lineage>
        <taxon>Eukaryota</taxon>
        <taxon>Viridiplantae</taxon>
        <taxon>Streptophyta</taxon>
        <taxon>Embryophyta</taxon>
        <taxon>Tracheophyta</taxon>
        <taxon>Spermatophyta</taxon>
        <taxon>Magnoliopsida</taxon>
        <taxon>eudicotyledons</taxon>
        <taxon>Gunneridae</taxon>
        <taxon>Pentapetalae</taxon>
        <taxon>rosids</taxon>
        <taxon>fabids</taxon>
        <taxon>Fabales</taxon>
        <taxon>Fabaceae</taxon>
        <taxon>Papilionoideae</taxon>
        <taxon>50 kb inversion clade</taxon>
        <taxon>NPAAA clade</taxon>
        <taxon>Hologalegina</taxon>
        <taxon>IRL clade</taxon>
        <taxon>Trifolieae</taxon>
        <taxon>Trifolium</taxon>
    </lineage>
</organism>
<comment type="caution">
    <text evidence="1">The sequence shown here is derived from an EMBL/GenBank/DDBJ whole genome shotgun (WGS) entry which is preliminary data.</text>
</comment>
<proteinExistence type="predicted"/>
<evidence type="ECO:0000313" key="2">
    <source>
        <dbReference type="Proteomes" id="UP000236291"/>
    </source>
</evidence>
<gene>
    <name evidence="1" type="ORF">L195_g064653</name>
</gene>
<evidence type="ECO:0000313" key="1">
    <source>
        <dbReference type="EMBL" id="PNX69926.1"/>
    </source>
</evidence>
<reference evidence="1 2" key="1">
    <citation type="journal article" date="2014" name="Am. J. Bot.">
        <title>Genome assembly and annotation for red clover (Trifolium pratense; Fabaceae).</title>
        <authorList>
            <person name="Istvanek J."/>
            <person name="Jaros M."/>
            <person name="Krenek A."/>
            <person name="Repkova J."/>
        </authorList>
    </citation>
    <scope>NUCLEOTIDE SEQUENCE [LARGE SCALE GENOMIC DNA]</scope>
    <source>
        <strain evidence="2">cv. Tatra</strain>
        <tissue evidence="1">Young leaves</tissue>
    </source>
</reference>
<name>A0A2K3KUH8_TRIPR</name>